<dbReference type="InterPro" id="IPR022907">
    <property type="entry name" value="VapC_family"/>
</dbReference>
<keyword evidence="6" id="KW-0800">Toxin</keyword>
<dbReference type="HAMAP" id="MF_00265">
    <property type="entry name" value="VapC_Nob1"/>
    <property type="match status" value="1"/>
</dbReference>
<organism evidence="8 9">
    <name type="scientific">Streptomyces incarnatus</name>
    <dbReference type="NCBI Taxonomy" id="665007"/>
    <lineage>
        <taxon>Bacteria</taxon>
        <taxon>Bacillati</taxon>
        <taxon>Actinomycetota</taxon>
        <taxon>Actinomycetes</taxon>
        <taxon>Kitasatosporales</taxon>
        <taxon>Streptomycetaceae</taxon>
        <taxon>Streptomyces</taxon>
    </lineage>
</organism>
<feature type="binding site" evidence="6">
    <location>
        <position position="5"/>
    </location>
    <ligand>
        <name>Mg(2+)</name>
        <dbReference type="ChEBI" id="CHEBI:18420"/>
    </ligand>
</feature>
<keyword evidence="9" id="KW-1185">Reference proteome</keyword>
<dbReference type="Proteomes" id="UP000035366">
    <property type="component" value="Chromosome"/>
</dbReference>
<evidence type="ECO:0000256" key="2">
    <source>
        <dbReference type="ARBA" id="ARBA00022722"/>
    </source>
</evidence>
<dbReference type="EC" id="3.1.-.-" evidence="6"/>
<evidence type="ECO:0000259" key="7">
    <source>
        <dbReference type="Pfam" id="PF01850"/>
    </source>
</evidence>
<evidence type="ECO:0000256" key="6">
    <source>
        <dbReference type="HAMAP-Rule" id="MF_00265"/>
    </source>
</evidence>
<sequence length="146" mass="16459">MILCDVNVLVYAFRKDLDQHEAYNRWLTARLESDEPVGLSSVILSGFVRIVTHPRIYRDPAPVDAALDFVQTLREAPTTIPVVEGARHWEIFDRLCRRAGVRGGLVSDAYLAALSIESGATLYSADRDFARFPGLRWQHPMEEDGT</sequence>
<protein>
    <recommendedName>
        <fullName evidence="6">Ribonuclease VapC</fullName>
        <shortName evidence="6">RNase VapC</shortName>
        <ecNumber evidence="6">3.1.-.-</ecNumber>
    </recommendedName>
    <alternativeName>
        <fullName evidence="6">Toxin VapC</fullName>
    </alternativeName>
</protein>
<proteinExistence type="inferred from homology"/>
<dbReference type="InterPro" id="IPR006226">
    <property type="entry name" value="Mtu_PIN"/>
</dbReference>
<name>A0ABN4GLG8_9ACTN</name>
<comment type="cofactor">
    <cofactor evidence="6">
        <name>Mg(2+)</name>
        <dbReference type="ChEBI" id="CHEBI:18420"/>
    </cofactor>
</comment>
<keyword evidence="5 6" id="KW-0460">Magnesium</keyword>
<keyword evidence="2 6" id="KW-0540">Nuclease</keyword>
<dbReference type="NCBIfam" id="TIGR00028">
    <property type="entry name" value="Mtu_PIN_fam"/>
    <property type="match status" value="1"/>
</dbReference>
<evidence type="ECO:0000256" key="3">
    <source>
        <dbReference type="ARBA" id="ARBA00022723"/>
    </source>
</evidence>
<evidence type="ECO:0000313" key="8">
    <source>
        <dbReference type="EMBL" id="AKJ12857.1"/>
    </source>
</evidence>
<dbReference type="Gene3D" id="3.40.50.1010">
    <property type="entry name" value="5'-nuclease"/>
    <property type="match status" value="1"/>
</dbReference>
<dbReference type="InterPro" id="IPR029060">
    <property type="entry name" value="PIN-like_dom_sf"/>
</dbReference>
<keyword evidence="1 6" id="KW-1277">Toxin-antitoxin system</keyword>
<dbReference type="InterPro" id="IPR002716">
    <property type="entry name" value="PIN_dom"/>
</dbReference>
<dbReference type="EMBL" id="CP011497">
    <property type="protein sequence ID" value="AKJ12857.1"/>
    <property type="molecule type" value="Genomic_DNA"/>
</dbReference>
<gene>
    <name evidence="6" type="primary">vapC</name>
    <name evidence="8" type="ORF">ABB07_23325</name>
</gene>
<feature type="binding site" evidence="6">
    <location>
        <position position="108"/>
    </location>
    <ligand>
        <name>Mg(2+)</name>
        <dbReference type="ChEBI" id="CHEBI:18420"/>
    </ligand>
</feature>
<accession>A0ABN4GLG8</accession>
<dbReference type="CDD" id="cd18678">
    <property type="entry name" value="PIN_MtVapC25_VapC33-like"/>
    <property type="match status" value="1"/>
</dbReference>
<dbReference type="SUPFAM" id="SSF88723">
    <property type="entry name" value="PIN domain-like"/>
    <property type="match status" value="1"/>
</dbReference>
<feature type="domain" description="PIN" evidence="7">
    <location>
        <begin position="2"/>
        <end position="133"/>
    </location>
</feature>
<evidence type="ECO:0000256" key="5">
    <source>
        <dbReference type="ARBA" id="ARBA00022842"/>
    </source>
</evidence>
<evidence type="ECO:0000256" key="4">
    <source>
        <dbReference type="ARBA" id="ARBA00022801"/>
    </source>
</evidence>
<keyword evidence="4 6" id="KW-0378">Hydrolase</keyword>
<reference evidence="8 9" key="1">
    <citation type="journal article" date="2015" name="ISME J.">
        <title>Draft Genome Sequence of Streptomyces incarnatus NRRL8089, which Produces the Nucleoside Antibiotic Sinefungin.</title>
        <authorList>
            <person name="Oshima K."/>
            <person name="Hattori M."/>
            <person name="Shimizu H."/>
            <person name="Fukuda K."/>
            <person name="Nemoto M."/>
            <person name="Inagaki K."/>
            <person name="Tamura T."/>
        </authorList>
    </citation>
    <scope>NUCLEOTIDE SEQUENCE [LARGE SCALE GENOMIC DNA]</scope>
    <source>
        <strain evidence="8 9">NRRL 8089</strain>
    </source>
</reference>
<evidence type="ECO:0000313" key="9">
    <source>
        <dbReference type="Proteomes" id="UP000035366"/>
    </source>
</evidence>
<dbReference type="Pfam" id="PF01850">
    <property type="entry name" value="PIN"/>
    <property type="match status" value="1"/>
</dbReference>
<comment type="function">
    <text evidence="6">Toxic component of a toxin-antitoxin (TA) system. An RNase.</text>
</comment>
<comment type="similarity">
    <text evidence="6">Belongs to the PINc/VapC protein family.</text>
</comment>
<evidence type="ECO:0000256" key="1">
    <source>
        <dbReference type="ARBA" id="ARBA00022649"/>
    </source>
</evidence>
<keyword evidence="3 6" id="KW-0479">Metal-binding</keyword>